<accession>A0ABS7T1W2</accession>
<protein>
    <submittedName>
        <fullName evidence="1">Uncharacterized protein</fullName>
    </submittedName>
</protein>
<name>A0ABS7T1W2_9FIRM</name>
<evidence type="ECO:0000313" key="2">
    <source>
        <dbReference type="Proteomes" id="UP000734271"/>
    </source>
</evidence>
<dbReference type="Proteomes" id="UP000734271">
    <property type="component" value="Unassembled WGS sequence"/>
</dbReference>
<reference evidence="1 2" key="1">
    <citation type="submission" date="2021-08" db="EMBL/GenBank/DDBJ databases">
        <title>FDA dAtabase for Regulatory Grade micrObial Sequences (FDA-ARGOS): Supporting development and validation of Infectious Disease Dx tests.</title>
        <authorList>
            <person name="Sproer C."/>
            <person name="Gronow S."/>
            <person name="Severitt S."/>
            <person name="Schroder I."/>
            <person name="Tallon L."/>
            <person name="Sadzewicz L."/>
            <person name="Zhao X."/>
            <person name="Boylan J."/>
            <person name="Ott S."/>
            <person name="Bowen H."/>
            <person name="Vavikolanu K."/>
            <person name="Hazen T."/>
            <person name="Aluvathingal J."/>
            <person name="Nadendla S."/>
            <person name="Lowell S."/>
            <person name="Myers T."/>
            <person name="Yan Y."/>
            <person name="Sichtig H."/>
        </authorList>
    </citation>
    <scope>NUCLEOTIDE SEQUENCE [LARGE SCALE GENOMIC DNA]</scope>
    <source>
        <strain evidence="1 2">FDAARGOS_1460</strain>
    </source>
</reference>
<dbReference type="RefSeq" id="WP_223420616.1">
    <property type="nucleotide sequence ID" value="NZ_JAIPME010000002.1"/>
</dbReference>
<organism evidence="1 2">
    <name type="scientific">Anaerococcus murdochii</name>
    <dbReference type="NCBI Taxonomy" id="411577"/>
    <lineage>
        <taxon>Bacteria</taxon>
        <taxon>Bacillati</taxon>
        <taxon>Bacillota</taxon>
        <taxon>Tissierellia</taxon>
        <taxon>Tissierellales</taxon>
        <taxon>Peptoniphilaceae</taxon>
        <taxon>Anaerococcus</taxon>
    </lineage>
</organism>
<dbReference type="EMBL" id="JAIPME010000002">
    <property type="protein sequence ID" value="MBZ2387758.1"/>
    <property type="molecule type" value="Genomic_DNA"/>
</dbReference>
<gene>
    <name evidence="1" type="ORF">K8P03_10790</name>
</gene>
<sequence length="66" mass="8000">MTEGKASEAQRRATKRWEKNNPERVKYLRCRTTARTFVRHYADEEDLQELIEIYKKENKNARKKEG</sequence>
<comment type="caution">
    <text evidence="1">The sequence shown here is derived from an EMBL/GenBank/DDBJ whole genome shotgun (WGS) entry which is preliminary data.</text>
</comment>
<evidence type="ECO:0000313" key="1">
    <source>
        <dbReference type="EMBL" id="MBZ2387758.1"/>
    </source>
</evidence>
<proteinExistence type="predicted"/>
<keyword evidence="2" id="KW-1185">Reference proteome</keyword>